<dbReference type="AlphaFoldDB" id="A0AAW8YAX3"/>
<dbReference type="Pfam" id="PF02525">
    <property type="entry name" value="Flavodoxin_2"/>
    <property type="match status" value="1"/>
</dbReference>
<keyword evidence="3" id="KW-0812">Transmembrane</keyword>
<dbReference type="KEGG" id="paci:A4V11_01725"/>
<dbReference type="InterPro" id="IPR029039">
    <property type="entry name" value="Flavoprotein-like_sf"/>
</dbReference>
<evidence type="ECO:0000256" key="2">
    <source>
        <dbReference type="ARBA" id="ARBA00023002"/>
    </source>
</evidence>
<evidence type="ECO:0000256" key="1">
    <source>
        <dbReference type="ARBA" id="ARBA00006252"/>
    </source>
</evidence>
<reference evidence="5" key="1">
    <citation type="journal article" date="2023" name="PeerJ">
        <title>Selection and evaluation of lactic acid bacteria from chicken feces in Thailand as potential probiotics.</title>
        <authorList>
            <person name="Khurajog B."/>
            <person name="Disastra Y."/>
            <person name="Lawwyne L.D."/>
            <person name="Sirichokchatchawan W."/>
            <person name="Niyomtham W."/>
            <person name="Yindee J."/>
            <person name="Hampson D.J."/>
            <person name="Prapasarakul N."/>
        </authorList>
    </citation>
    <scope>NUCLEOTIDE SEQUENCE</scope>
    <source>
        <strain evidence="5">BF9</strain>
    </source>
</reference>
<proteinExistence type="inferred from homology"/>
<dbReference type="PANTHER" id="PTHR10204">
    <property type="entry name" value="NAD P H OXIDOREDUCTASE-RELATED"/>
    <property type="match status" value="1"/>
</dbReference>
<dbReference type="Gene3D" id="3.40.50.360">
    <property type="match status" value="1"/>
</dbReference>
<dbReference type="RefSeq" id="WP_008840944.1">
    <property type="nucleotide sequence ID" value="NZ_CP015206.1"/>
</dbReference>
<dbReference type="EMBL" id="JAWJAV010000001">
    <property type="protein sequence ID" value="MDV2620390.1"/>
    <property type="molecule type" value="Genomic_DNA"/>
</dbReference>
<keyword evidence="2 5" id="KW-0560">Oxidoreductase</keyword>
<reference evidence="5" key="2">
    <citation type="submission" date="2023-10" db="EMBL/GenBank/DDBJ databases">
        <authorList>
            <person name="Khurajog B."/>
        </authorList>
    </citation>
    <scope>NUCLEOTIDE SEQUENCE</scope>
    <source>
        <strain evidence="5">BF9</strain>
    </source>
</reference>
<name>A0AAW8YAX3_PEDAC</name>
<evidence type="ECO:0000256" key="3">
    <source>
        <dbReference type="SAM" id="Phobius"/>
    </source>
</evidence>
<protein>
    <submittedName>
        <fullName evidence="5">NAD(P)H-dependent oxidoreductase</fullName>
        <ecNumber evidence="5">1.-.-.-</ecNumber>
    </submittedName>
</protein>
<dbReference type="PANTHER" id="PTHR10204:SF34">
    <property type="entry name" value="NAD(P)H DEHYDROGENASE [QUINONE] 1 ISOFORM 1"/>
    <property type="match status" value="1"/>
</dbReference>
<evidence type="ECO:0000259" key="4">
    <source>
        <dbReference type="Pfam" id="PF02525"/>
    </source>
</evidence>
<dbReference type="GO" id="GO:0005829">
    <property type="term" value="C:cytosol"/>
    <property type="evidence" value="ECO:0007669"/>
    <property type="project" value="TreeGrafter"/>
</dbReference>
<sequence length="189" mass="21666">MKTIIYVHPWAGSFNHAILENVKKKFDQKHEDYQVIDLYKDQFNPTFSAEELSMFNAGDTPYLKVKEYQKMIKDSSELVFIFPIWWFYLPGILKGFFDKVMLKKFAYQVDEQGTWTGLLTNIKKVTVITTASMTKEILKASGDPIQGLFINGTLGSVGITPDKVNWLHFGNVETASPDEHTAFLEKILD</sequence>
<dbReference type="EC" id="1.-.-.-" evidence="5"/>
<comment type="caution">
    <text evidence="5">The sequence shown here is derived from an EMBL/GenBank/DDBJ whole genome shotgun (WGS) entry which is preliminary data.</text>
</comment>
<evidence type="ECO:0000313" key="6">
    <source>
        <dbReference type="Proteomes" id="UP001280897"/>
    </source>
</evidence>
<keyword evidence="3" id="KW-1133">Transmembrane helix</keyword>
<feature type="domain" description="Flavodoxin-like fold" evidence="4">
    <location>
        <begin position="4"/>
        <end position="164"/>
    </location>
</feature>
<feature type="transmembrane region" description="Helical" evidence="3">
    <location>
        <begin position="78"/>
        <end position="97"/>
    </location>
</feature>
<gene>
    <name evidence="5" type="ORF">R0G89_01385</name>
</gene>
<dbReference type="GO" id="GO:0003955">
    <property type="term" value="F:NAD(P)H dehydrogenase (quinone) activity"/>
    <property type="evidence" value="ECO:0007669"/>
    <property type="project" value="TreeGrafter"/>
</dbReference>
<organism evidence="5 6">
    <name type="scientific">Pediococcus acidilactici</name>
    <dbReference type="NCBI Taxonomy" id="1254"/>
    <lineage>
        <taxon>Bacteria</taxon>
        <taxon>Bacillati</taxon>
        <taxon>Bacillota</taxon>
        <taxon>Bacilli</taxon>
        <taxon>Lactobacillales</taxon>
        <taxon>Lactobacillaceae</taxon>
        <taxon>Pediococcus</taxon>
        <taxon>Pediococcus acidilactici group</taxon>
    </lineage>
</organism>
<dbReference type="Proteomes" id="UP001280897">
    <property type="component" value="Unassembled WGS sequence"/>
</dbReference>
<keyword evidence="3" id="KW-0472">Membrane</keyword>
<dbReference type="InterPro" id="IPR003680">
    <property type="entry name" value="Flavodoxin_fold"/>
</dbReference>
<dbReference type="InterPro" id="IPR051545">
    <property type="entry name" value="NAD(P)H_dehydrogenase_qn"/>
</dbReference>
<comment type="similarity">
    <text evidence="1">Belongs to the NAD(P)H dehydrogenase (quinone) family.</text>
</comment>
<evidence type="ECO:0000313" key="5">
    <source>
        <dbReference type="EMBL" id="MDV2620390.1"/>
    </source>
</evidence>
<accession>A0AAW8YAX3</accession>
<dbReference type="SUPFAM" id="SSF52218">
    <property type="entry name" value="Flavoproteins"/>
    <property type="match status" value="1"/>
</dbReference>